<dbReference type="AlphaFoldDB" id="D3B8P2"/>
<accession>D3B8P2</accession>
<dbReference type="SUPFAM" id="SSF56849">
    <property type="entry name" value="delta-Endotoxin (insectocide), N-terminal domain"/>
    <property type="match status" value="1"/>
</dbReference>
<dbReference type="RefSeq" id="XP_020434527.1">
    <property type="nucleotide sequence ID" value="XM_020575732.1"/>
</dbReference>
<dbReference type="Gene3D" id="1.20.190.10">
    <property type="entry name" value="Pesticidal crystal protein, N-terminal domain"/>
    <property type="match status" value="1"/>
</dbReference>
<comment type="caution">
    <text evidence="1">The sequence shown here is derived from an EMBL/GenBank/DDBJ whole genome shotgun (WGS) entry which is preliminary data.</text>
</comment>
<dbReference type="GeneID" id="31360322"/>
<reference evidence="1 2" key="1">
    <citation type="journal article" date="2011" name="Genome Res.">
        <title>Phylogeny-wide analysis of social amoeba genomes highlights ancient origins for complex intercellular communication.</title>
        <authorList>
            <person name="Heidel A.J."/>
            <person name="Lawal H.M."/>
            <person name="Felder M."/>
            <person name="Schilde C."/>
            <person name="Helps N.R."/>
            <person name="Tunggal B."/>
            <person name="Rivero F."/>
            <person name="John U."/>
            <person name="Schleicher M."/>
            <person name="Eichinger L."/>
            <person name="Platzer M."/>
            <person name="Noegel A.A."/>
            <person name="Schaap P."/>
            <person name="Gloeckner G."/>
        </authorList>
    </citation>
    <scope>NUCLEOTIDE SEQUENCE [LARGE SCALE GENOMIC DNA]</scope>
    <source>
        <strain evidence="2">ATCC 26659 / Pp 5 / PN500</strain>
    </source>
</reference>
<gene>
    <name evidence="1" type="ORF">PPL_04835</name>
</gene>
<dbReference type="OMA" id="WEVANEI"/>
<dbReference type="Proteomes" id="UP000001396">
    <property type="component" value="Unassembled WGS sequence"/>
</dbReference>
<keyword evidence="2" id="KW-1185">Reference proteome</keyword>
<dbReference type="InParanoid" id="D3B8P2"/>
<evidence type="ECO:0000313" key="2">
    <source>
        <dbReference type="Proteomes" id="UP000001396"/>
    </source>
</evidence>
<name>D3B8P2_HETP5</name>
<evidence type="ECO:0008006" key="3">
    <source>
        <dbReference type="Google" id="ProtNLM"/>
    </source>
</evidence>
<dbReference type="InterPro" id="IPR036716">
    <property type="entry name" value="Pest_crys_N_sf"/>
</dbReference>
<sequence length="624" mass="69670">MSNLYPLDVNGIDYKYIARDFHLQPENLVKKYGTKGGVHFVAKILEHSKEDLEKAIRGEARTWEDNSRSIANFVTATACFVPVIGPAVSAFFDLIFGITFEFIKDDKKIKPQEAVEDKIKKALVEFFNGLTSGKVDDVKTALGQLEVKTANLAANKGSTQNIANFTSQYNILYAQISSLFNQIINQSAEMRTNTLSMFKEAVLIFMSRVMSLIGLRTRLGLTPEFVKDTLGLHVDITQFLYIKHLHAEYQNKLNAFDKTADIVGYFQTRNKILESVDGVWIDNPVVYYTVEYNPNTNNPYNPVIDILKQIRGDTRNLSYAGKLVKIVGGLNADGEVVNFKCVNDYQKSTSKFTLASGEEKSQKDLALVAGTVYSSVTVGMDSGKGSFQIGDLKMTGTEIFFTKKINMSYTEDELKEKRLVQVGLVRLSLLGGFYTLFSGIVDRLANSINVLYSSTATVIGPVKYSKESHTYTNFDDVFIGWNSVTINKGGFLEFNLDPIQNDITKYDVFARVTSGTYGPDLTPNFDVYLTRAKEKANNNSLKLLQFFKVVSGSNEKTEITVTKNQAATSEKYSVEETFRHKTIQIGSVNFNTPAKNTIKLANTGDYSFILEALIFRPILPAPQA</sequence>
<dbReference type="EMBL" id="ADBJ01000020">
    <property type="protein sequence ID" value="EFA82410.1"/>
    <property type="molecule type" value="Genomic_DNA"/>
</dbReference>
<proteinExistence type="predicted"/>
<organism evidence="1 2">
    <name type="scientific">Heterostelium pallidum (strain ATCC 26659 / Pp 5 / PN500)</name>
    <name type="common">Cellular slime mold</name>
    <name type="synonym">Polysphondylium pallidum</name>
    <dbReference type="NCBI Taxonomy" id="670386"/>
    <lineage>
        <taxon>Eukaryota</taxon>
        <taxon>Amoebozoa</taxon>
        <taxon>Evosea</taxon>
        <taxon>Eumycetozoa</taxon>
        <taxon>Dictyostelia</taxon>
        <taxon>Acytosteliales</taxon>
        <taxon>Acytosteliaceae</taxon>
        <taxon>Heterostelium</taxon>
    </lineage>
</organism>
<protein>
    <recommendedName>
        <fullName evidence="3">Pesticidal crystal protein N-terminal domain-containing protein</fullName>
    </recommendedName>
</protein>
<evidence type="ECO:0000313" key="1">
    <source>
        <dbReference type="EMBL" id="EFA82410.1"/>
    </source>
</evidence>
<dbReference type="GO" id="GO:0090729">
    <property type="term" value="F:toxin activity"/>
    <property type="evidence" value="ECO:0007669"/>
    <property type="project" value="InterPro"/>
</dbReference>